<comment type="caution">
    <text evidence="2">The sequence shown here is derived from an EMBL/GenBank/DDBJ whole genome shotgun (WGS) entry which is preliminary data.</text>
</comment>
<dbReference type="EMBL" id="JAUSVP010000003">
    <property type="protein sequence ID" value="MDQ0446755.1"/>
    <property type="molecule type" value="Genomic_DNA"/>
</dbReference>
<feature type="compositionally biased region" description="Basic and acidic residues" evidence="1">
    <location>
        <begin position="121"/>
        <end position="139"/>
    </location>
</feature>
<organism evidence="2 3">
    <name type="scientific">Methylobacterium aerolatum</name>
    <dbReference type="NCBI Taxonomy" id="418708"/>
    <lineage>
        <taxon>Bacteria</taxon>
        <taxon>Pseudomonadati</taxon>
        <taxon>Pseudomonadota</taxon>
        <taxon>Alphaproteobacteria</taxon>
        <taxon>Hyphomicrobiales</taxon>
        <taxon>Methylobacteriaceae</taxon>
        <taxon>Methylobacterium</taxon>
    </lineage>
</organism>
<sequence length="532" mass="56283">MSTSPATRCATPLPGAAPRRRCPAPWPLPRAGLAGLAALLAVGVGGPAAARPGSDGLAPSCFRTGGGTLEICRDGSGAEGVLAAPRACAFVRGAQLLHLARSNPPGSVVSVYQGESPVSGRGREDACPERRATDSRDGGTLRTGRNPEQLAMILAEAEARFGISLPERRPEGRGRRGRRDVPEAAGAAVVREGIGPRSPIAISGRDWAGEAYFYVFMLGQEAAPSTVPGPAVAPQPEEPSRRRRSRRREEPPAEEGLRRRIQIEARTLDFVSFEIRTRAEDGNGFAWTPVGGEGRGRRREPLVPAPVMDEGGQPLASACAAAPFDTAGLDGSISVVDRTYHYVYTDVLPEDCGLPPERRRMGLYLRTSKDLAAERVWSAPRRLGGVLPPGSLVRAARARDAQSWAVAYTCYRPANAPGGPVADICLQYTADLDPAGIGSLTLFSEPVEAARSNTYLGLSSGGDGAGRFDRSSHFWMTDAFGNLDVPASYAGRSGVLTWVDRLAPGPGGGTGSRIYGRPAYWATWTARRLGSP</sequence>
<feature type="region of interest" description="Disordered" evidence="1">
    <location>
        <begin position="114"/>
        <end position="145"/>
    </location>
</feature>
<reference evidence="2 3" key="1">
    <citation type="submission" date="2023-07" db="EMBL/GenBank/DDBJ databases">
        <title>Genomic Encyclopedia of Type Strains, Phase IV (KMG-IV): sequencing the most valuable type-strain genomes for metagenomic binning, comparative biology and taxonomic classification.</title>
        <authorList>
            <person name="Goeker M."/>
        </authorList>
    </citation>
    <scope>NUCLEOTIDE SEQUENCE [LARGE SCALE GENOMIC DNA]</scope>
    <source>
        <strain evidence="2 3">DSM 19013</strain>
    </source>
</reference>
<evidence type="ECO:0000313" key="3">
    <source>
        <dbReference type="Proteomes" id="UP001231124"/>
    </source>
</evidence>
<accession>A0ABU0HYI3</accession>
<keyword evidence="3" id="KW-1185">Reference proteome</keyword>
<protein>
    <submittedName>
        <fullName evidence="2">Uncharacterized protein</fullName>
    </submittedName>
</protein>
<gene>
    <name evidence="2" type="ORF">QO012_001246</name>
</gene>
<name>A0ABU0HYI3_9HYPH</name>
<feature type="region of interest" description="Disordered" evidence="1">
    <location>
        <begin position="224"/>
        <end position="258"/>
    </location>
</feature>
<evidence type="ECO:0000256" key="1">
    <source>
        <dbReference type="SAM" id="MobiDB-lite"/>
    </source>
</evidence>
<dbReference type="Proteomes" id="UP001231124">
    <property type="component" value="Unassembled WGS sequence"/>
</dbReference>
<dbReference type="RefSeq" id="WP_238201537.1">
    <property type="nucleotide sequence ID" value="NZ_BPQE01000004.1"/>
</dbReference>
<evidence type="ECO:0000313" key="2">
    <source>
        <dbReference type="EMBL" id="MDQ0446755.1"/>
    </source>
</evidence>
<proteinExistence type="predicted"/>
<feature type="compositionally biased region" description="Basic and acidic residues" evidence="1">
    <location>
        <begin position="247"/>
        <end position="258"/>
    </location>
</feature>